<dbReference type="Proteomes" id="UP000184088">
    <property type="component" value="Unassembled WGS sequence"/>
</dbReference>
<proteinExistence type="predicted"/>
<dbReference type="Gene3D" id="1.20.1260.10">
    <property type="match status" value="1"/>
</dbReference>
<dbReference type="InterPro" id="IPR012452">
    <property type="entry name" value="DUF1657"/>
</dbReference>
<dbReference type="Pfam" id="PF07870">
    <property type="entry name" value="DUF1657"/>
    <property type="match status" value="1"/>
</dbReference>
<reference evidence="2 3" key="1">
    <citation type="submission" date="2016-11" db="EMBL/GenBank/DDBJ databases">
        <authorList>
            <person name="Jaros S."/>
            <person name="Januszkiewicz K."/>
            <person name="Wedrychowicz H."/>
        </authorList>
    </citation>
    <scope>NUCLEOTIDE SEQUENCE [LARGE SCALE GENOMIC DNA]</scope>
    <source>
        <strain evidence="2 3">DSM 17918</strain>
    </source>
</reference>
<organism evidence="2 3">
    <name type="scientific">Caldanaerobius fijiensis DSM 17918</name>
    <dbReference type="NCBI Taxonomy" id="1121256"/>
    <lineage>
        <taxon>Bacteria</taxon>
        <taxon>Bacillati</taxon>
        <taxon>Bacillota</taxon>
        <taxon>Clostridia</taxon>
        <taxon>Thermoanaerobacterales</taxon>
        <taxon>Thermoanaerobacteraceae</taxon>
        <taxon>Caldanaerobius</taxon>
    </lineage>
</organism>
<keyword evidence="3" id="KW-1185">Reference proteome</keyword>
<name>A0A1M4X5T1_9THEO</name>
<dbReference type="SUPFAM" id="SSF47240">
    <property type="entry name" value="Ferritin-like"/>
    <property type="match status" value="1"/>
</dbReference>
<gene>
    <name evidence="2" type="ORF">SAMN02746089_00956</name>
</gene>
<protein>
    <recommendedName>
        <fullName evidence="4">DUF1657 domain-containing protein</fullName>
    </recommendedName>
</protein>
<dbReference type="RefSeq" id="WP_073342196.1">
    <property type="nucleotide sequence ID" value="NZ_FQVH01000007.1"/>
</dbReference>
<feature type="region of interest" description="Disordered" evidence="1">
    <location>
        <begin position="66"/>
        <end position="90"/>
    </location>
</feature>
<dbReference type="EMBL" id="FQVH01000007">
    <property type="protein sequence ID" value="SHE88840.1"/>
    <property type="molecule type" value="Genomic_DNA"/>
</dbReference>
<dbReference type="InterPro" id="IPR012347">
    <property type="entry name" value="Ferritin-like"/>
</dbReference>
<evidence type="ECO:0000256" key="1">
    <source>
        <dbReference type="SAM" id="MobiDB-lite"/>
    </source>
</evidence>
<feature type="compositionally biased region" description="Low complexity" evidence="1">
    <location>
        <begin position="66"/>
        <end position="82"/>
    </location>
</feature>
<dbReference type="InterPro" id="IPR009078">
    <property type="entry name" value="Ferritin-like_SF"/>
</dbReference>
<evidence type="ECO:0000313" key="3">
    <source>
        <dbReference type="Proteomes" id="UP000184088"/>
    </source>
</evidence>
<evidence type="ECO:0000313" key="2">
    <source>
        <dbReference type="EMBL" id="SHE88840.1"/>
    </source>
</evidence>
<evidence type="ECO:0008006" key="4">
    <source>
        <dbReference type="Google" id="ProtNLM"/>
    </source>
</evidence>
<accession>A0A1M4X5T1</accession>
<dbReference type="STRING" id="1121256.SAMN02746089_00956"/>
<sequence>MTVKSDLEKAKIAAQSALANYADFGNKTEDQMAKQMFKQMEQDMQRHIDMLNNRLNYLNQKNELNQMQAAQQQQQQQQAKAQIKNNVLKD</sequence>
<dbReference type="AlphaFoldDB" id="A0A1M4X5T1"/>
<dbReference type="OrthoDB" id="1955400at2"/>